<proteinExistence type="predicted"/>
<keyword evidence="1" id="KW-0812">Transmembrane</keyword>
<gene>
    <name evidence="2" type="ORF">SAMN04324258_0745</name>
</gene>
<evidence type="ECO:0000313" key="2">
    <source>
        <dbReference type="EMBL" id="SKC40785.1"/>
    </source>
</evidence>
<feature type="transmembrane region" description="Helical" evidence="1">
    <location>
        <begin position="35"/>
        <end position="56"/>
    </location>
</feature>
<feature type="transmembrane region" description="Helical" evidence="1">
    <location>
        <begin position="192"/>
        <end position="212"/>
    </location>
</feature>
<keyword evidence="1" id="KW-0472">Membrane</keyword>
<dbReference type="EMBL" id="FUZQ01000001">
    <property type="protein sequence ID" value="SKC40785.1"/>
    <property type="molecule type" value="Genomic_DNA"/>
</dbReference>
<feature type="transmembrane region" description="Helical" evidence="1">
    <location>
        <begin position="157"/>
        <end position="180"/>
    </location>
</feature>
<keyword evidence="3" id="KW-1185">Reference proteome</keyword>
<dbReference type="OrthoDB" id="4862385at2"/>
<dbReference type="AlphaFoldDB" id="A0A1T5INR4"/>
<evidence type="ECO:0000313" key="3">
    <source>
        <dbReference type="Proteomes" id="UP000189777"/>
    </source>
</evidence>
<reference evidence="2 3" key="1">
    <citation type="submission" date="2017-02" db="EMBL/GenBank/DDBJ databases">
        <authorList>
            <person name="Peterson S.W."/>
        </authorList>
    </citation>
    <scope>NUCLEOTIDE SEQUENCE [LARGE SCALE GENOMIC DNA]</scope>
    <source>
        <strain evidence="2 3">DSM 21481</strain>
    </source>
</reference>
<feature type="transmembrane region" description="Helical" evidence="1">
    <location>
        <begin position="110"/>
        <end position="130"/>
    </location>
</feature>
<name>A0A1T5INR4_9MICO</name>
<organism evidence="2 3">
    <name type="scientific">Krasilnikoviella flava</name>
    <dbReference type="NCBI Taxonomy" id="526729"/>
    <lineage>
        <taxon>Bacteria</taxon>
        <taxon>Bacillati</taxon>
        <taxon>Actinomycetota</taxon>
        <taxon>Actinomycetes</taxon>
        <taxon>Micrococcales</taxon>
        <taxon>Promicromonosporaceae</taxon>
        <taxon>Krasilnikoviella</taxon>
    </lineage>
</organism>
<dbReference type="STRING" id="526729.SAMN04324258_0745"/>
<feature type="transmembrane region" description="Helical" evidence="1">
    <location>
        <begin position="76"/>
        <end position="98"/>
    </location>
</feature>
<evidence type="ECO:0008006" key="4">
    <source>
        <dbReference type="Google" id="ProtNLM"/>
    </source>
</evidence>
<dbReference type="Proteomes" id="UP000189777">
    <property type="component" value="Unassembled WGS sequence"/>
</dbReference>
<feature type="transmembrane region" description="Helical" evidence="1">
    <location>
        <begin position="224"/>
        <end position="246"/>
    </location>
</feature>
<protein>
    <recommendedName>
        <fullName evidence="4">ABC-2 family transporter protein</fullName>
    </recommendedName>
</protein>
<accession>A0A1T5INR4</accession>
<keyword evidence="1" id="KW-1133">Transmembrane helix</keyword>
<dbReference type="RefSeq" id="WP_079571082.1">
    <property type="nucleotide sequence ID" value="NZ_FUZQ01000001.1"/>
</dbReference>
<evidence type="ECO:0000256" key="1">
    <source>
        <dbReference type="SAM" id="Phobius"/>
    </source>
</evidence>
<sequence length="257" mass="26476">MSAVTATTSTGPEAPARVRQRAATRAARRRFLRTLLVAGAWFWACWALLVLSLPLIVERWGGEADGLTYDAAGGPVRWVAFAVGVIVTVGTLTVHVAAGGTRRSFVEGGLRAAAITGPVLGALAVALTFAERAVYADLDRYWQGPAAPLGIDSPTGVVVQVVGEALVVVTYLLVGIAVVAGYRRAGAWRGSLLVVPLLVPCALADLATRTGLFGIPLRGGYDDVALGVVGAVGGTLVAAALAAVVASRMLRQVPCRP</sequence>